<dbReference type="PhylomeDB" id="B8LUN8"/>
<gene>
    <name evidence="1" type="ORF">TSTA_072850</name>
</gene>
<dbReference type="VEuPathDB" id="FungiDB:TSTA_072850"/>
<keyword evidence="2" id="KW-1185">Reference proteome</keyword>
<dbReference type="InterPro" id="IPR012340">
    <property type="entry name" value="NA-bd_OB-fold"/>
</dbReference>
<organism evidence="1 2">
    <name type="scientific">Talaromyces stipitatus (strain ATCC 10500 / CBS 375.48 / QM 6759 / NRRL 1006)</name>
    <name type="common">Penicillium stipitatum</name>
    <dbReference type="NCBI Taxonomy" id="441959"/>
    <lineage>
        <taxon>Eukaryota</taxon>
        <taxon>Fungi</taxon>
        <taxon>Dikarya</taxon>
        <taxon>Ascomycota</taxon>
        <taxon>Pezizomycotina</taxon>
        <taxon>Eurotiomycetes</taxon>
        <taxon>Eurotiomycetidae</taxon>
        <taxon>Eurotiales</taxon>
        <taxon>Trichocomaceae</taxon>
        <taxon>Talaromyces</taxon>
        <taxon>Talaromyces sect. Talaromyces</taxon>
    </lineage>
</organism>
<evidence type="ECO:0008006" key="3">
    <source>
        <dbReference type="Google" id="ProtNLM"/>
    </source>
</evidence>
<dbReference type="RefSeq" id="XP_002341282.1">
    <property type="nucleotide sequence ID" value="XM_002341241.1"/>
</dbReference>
<name>B8LUN8_TALSN</name>
<dbReference type="Proteomes" id="UP000001745">
    <property type="component" value="Unassembled WGS sequence"/>
</dbReference>
<dbReference type="eggNOG" id="ENOG502SESG">
    <property type="taxonomic scope" value="Eukaryota"/>
</dbReference>
<dbReference type="AlphaFoldDB" id="B8LUN8"/>
<evidence type="ECO:0000313" key="1">
    <source>
        <dbReference type="EMBL" id="EED23895.1"/>
    </source>
</evidence>
<dbReference type="HOGENOM" id="CLU_102601_1_0_1"/>
<sequence>MNGPIPTRLVFLHELSSLPPHTKVRFLGCVTRYDTVRGRLELEHNFPPLSRKDKKRSSSIASRRVSVDICHVLNTITGGQLQVGTWLNIFGYIRLEMQSKKDEDCHTPEDANGSQIYVEAVMISDAGALRVAEYEQSLADMQAINRRLGRDT</sequence>
<dbReference type="GO" id="GO:0016233">
    <property type="term" value="P:telomere capping"/>
    <property type="evidence" value="ECO:0007669"/>
    <property type="project" value="InterPro"/>
</dbReference>
<reference evidence="2" key="1">
    <citation type="journal article" date="2015" name="Genome Announc.">
        <title>Genome sequence of the AIDS-associated pathogen Penicillium marneffei (ATCC18224) and its near taxonomic relative Talaromyces stipitatus (ATCC10500).</title>
        <authorList>
            <person name="Nierman W.C."/>
            <person name="Fedorova-Abrams N.D."/>
            <person name="Andrianopoulos A."/>
        </authorList>
    </citation>
    <scope>NUCLEOTIDE SEQUENCE [LARGE SCALE GENOMIC DNA]</scope>
    <source>
        <strain evidence="2">ATCC 10500 / CBS 375.48 / QM 6759 / NRRL 1006</strain>
    </source>
</reference>
<dbReference type="InterPro" id="IPR024222">
    <property type="entry name" value="Ten1_fungal"/>
</dbReference>
<dbReference type="OMA" id="GCVTHYT"/>
<accession>B8LUN8</accession>
<proteinExistence type="predicted"/>
<dbReference type="OrthoDB" id="5275361at2759"/>
<dbReference type="Pfam" id="PF12658">
    <property type="entry name" value="Ten1"/>
    <property type="match status" value="1"/>
</dbReference>
<dbReference type="GO" id="GO:0043047">
    <property type="term" value="F:single-stranded telomeric DNA binding"/>
    <property type="evidence" value="ECO:0007669"/>
    <property type="project" value="InterPro"/>
</dbReference>
<dbReference type="GeneID" id="8099992"/>
<dbReference type="GO" id="GO:1990879">
    <property type="term" value="C:CST complex"/>
    <property type="evidence" value="ECO:0007669"/>
    <property type="project" value="InterPro"/>
</dbReference>
<dbReference type="InParanoid" id="B8LUN8"/>
<evidence type="ECO:0000313" key="2">
    <source>
        <dbReference type="Proteomes" id="UP000001745"/>
    </source>
</evidence>
<dbReference type="EMBL" id="EQ962652">
    <property type="protein sequence ID" value="EED23895.1"/>
    <property type="molecule type" value="Genomic_DNA"/>
</dbReference>
<dbReference type="Gene3D" id="2.40.50.140">
    <property type="entry name" value="Nucleic acid-binding proteins"/>
    <property type="match status" value="1"/>
</dbReference>
<protein>
    <recommendedName>
        <fullName evidence="3">CST complex subunit Ten1</fullName>
    </recommendedName>
</protein>